<feature type="non-terminal residue" evidence="5">
    <location>
        <position position="110"/>
    </location>
</feature>
<dbReference type="InterPro" id="IPR036770">
    <property type="entry name" value="Ankyrin_rpt-contain_sf"/>
</dbReference>
<evidence type="ECO:0000256" key="3">
    <source>
        <dbReference type="ARBA" id="ARBA00023043"/>
    </source>
</evidence>
<organism evidence="5 6">
    <name type="scientific">Olpidium bornovanus</name>
    <dbReference type="NCBI Taxonomy" id="278681"/>
    <lineage>
        <taxon>Eukaryota</taxon>
        <taxon>Fungi</taxon>
        <taxon>Fungi incertae sedis</taxon>
        <taxon>Olpidiomycota</taxon>
        <taxon>Olpidiomycotina</taxon>
        <taxon>Olpidiomycetes</taxon>
        <taxon>Olpidiales</taxon>
        <taxon>Olpidiaceae</taxon>
        <taxon>Olpidium</taxon>
    </lineage>
</organism>
<proteinExistence type="predicted"/>
<dbReference type="Pfam" id="PF12796">
    <property type="entry name" value="Ank_2"/>
    <property type="match status" value="1"/>
</dbReference>
<dbReference type="PROSITE" id="PS50088">
    <property type="entry name" value="ANK_REPEAT"/>
    <property type="match status" value="1"/>
</dbReference>
<protein>
    <recommendedName>
        <fullName evidence="1">protein S-acyltransferase</fullName>
        <ecNumber evidence="1">2.3.1.225</ecNumber>
    </recommendedName>
</protein>
<dbReference type="SMART" id="SM00248">
    <property type="entry name" value="ANK"/>
    <property type="match status" value="2"/>
</dbReference>
<dbReference type="PANTHER" id="PTHR24161:SF85">
    <property type="entry name" value="PALMITOYLTRANSFERASE HIP14"/>
    <property type="match status" value="1"/>
</dbReference>
<dbReference type="Proteomes" id="UP000673691">
    <property type="component" value="Unassembled WGS sequence"/>
</dbReference>
<dbReference type="Gene3D" id="1.25.40.20">
    <property type="entry name" value="Ankyrin repeat-containing domain"/>
    <property type="match status" value="1"/>
</dbReference>
<dbReference type="SUPFAM" id="SSF48403">
    <property type="entry name" value="Ankyrin repeat"/>
    <property type="match status" value="1"/>
</dbReference>
<evidence type="ECO:0000313" key="5">
    <source>
        <dbReference type="EMBL" id="KAG5456994.1"/>
    </source>
</evidence>
<name>A0A8H7ZPR7_9FUNG</name>
<dbReference type="AlphaFoldDB" id="A0A8H7ZPR7"/>
<dbReference type="InterPro" id="IPR002110">
    <property type="entry name" value="Ankyrin_rpt"/>
</dbReference>
<accession>A0A8H7ZPR7</accession>
<dbReference type="GO" id="GO:0019706">
    <property type="term" value="F:protein-cysteine S-palmitoyltransferase activity"/>
    <property type="evidence" value="ECO:0007669"/>
    <property type="project" value="UniProtKB-EC"/>
</dbReference>
<gene>
    <name evidence="5" type="ORF">BJ554DRAFT_3109</name>
</gene>
<dbReference type="PROSITE" id="PS50297">
    <property type="entry name" value="ANK_REP_REGION"/>
    <property type="match status" value="1"/>
</dbReference>
<feature type="repeat" description="ANK" evidence="4">
    <location>
        <begin position="54"/>
        <end position="86"/>
    </location>
</feature>
<evidence type="ECO:0000313" key="6">
    <source>
        <dbReference type="Proteomes" id="UP000673691"/>
    </source>
</evidence>
<keyword evidence="6" id="KW-1185">Reference proteome</keyword>
<dbReference type="EMBL" id="JAEFCI010010805">
    <property type="protein sequence ID" value="KAG5456994.1"/>
    <property type="molecule type" value="Genomic_DNA"/>
</dbReference>
<evidence type="ECO:0000256" key="4">
    <source>
        <dbReference type="PROSITE-ProRule" id="PRU00023"/>
    </source>
</evidence>
<dbReference type="PANTHER" id="PTHR24161">
    <property type="entry name" value="ANK_REP_REGION DOMAIN-CONTAINING PROTEIN-RELATED"/>
    <property type="match status" value="1"/>
</dbReference>
<comment type="caution">
    <text evidence="5">The sequence shown here is derived from an EMBL/GenBank/DDBJ whole genome shotgun (WGS) entry which is preliminary data.</text>
</comment>
<reference evidence="5 6" key="1">
    <citation type="journal article" name="Sci. Rep.">
        <title>Genome-scale phylogenetic analyses confirm Olpidium as the closest living zoosporic fungus to the non-flagellated, terrestrial fungi.</title>
        <authorList>
            <person name="Chang Y."/>
            <person name="Rochon D."/>
            <person name="Sekimoto S."/>
            <person name="Wang Y."/>
            <person name="Chovatia M."/>
            <person name="Sandor L."/>
            <person name="Salamov A."/>
            <person name="Grigoriev I.V."/>
            <person name="Stajich J.E."/>
            <person name="Spatafora J.W."/>
        </authorList>
    </citation>
    <scope>NUCLEOTIDE SEQUENCE [LARGE SCALE GENOMIC DNA]</scope>
    <source>
        <strain evidence="5">S191</strain>
    </source>
</reference>
<evidence type="ECO:0000256" key="1">
    <source>
        <dbReference type="ARBA" id="ARBA00012210"/>
    </source>
</evidence>
<sequence>MLDEPTSQRRPIDRPQEEINGITPLCLAAYLGKDVIVNALLKDGSASVDARDKNGATALMYAARDGHVQVVEALLFHGALPDATDDNGWTAIQYGQMYRHIVRSFEGNLR</sequence>
<keyword evidence="3 4" id="KW-0040">ANK repeat</keyword>
<keyword evidence="2" id="KW-0677">Repeat</keyword>
<evidence type="ECO:0000256" key="2">
    <source>
        <dbReference type="ARBA" id="ARBA00022737"/>
    </source>
</evidence>
<dbReference type="EC" id="2.3.1.225" evidence="1"/>
<dbReference type="OrthoDB" id="539213at2759"/>